<reference evidence="4 5" key="2">
    <citation type="journal article" date="2016" name="Genome Announc.">
        <title>Draft Genome Sequence of Erythromycin- and Oxytetracycline-Sensitive Nocardia seriolae Strain U-1 (NBRC 110359).</title>
        <authorList>
            <person name="Imajoh M."/>
            <person name="Sukeda M."/>
            <person name="Shimizu M."/>
            <person name="Yamane J."/>
            <person name="Ohnishi K."/>
            <person name="Oshima S."/>
        </authorList>
    </citation>
    <scope>NUCLEOTIDE SEQUENCE [LARGE SCALE GENOMIC DNA]</scope>
    <source>
        <strain evidence="4 5">U-1</strain>
    </source>
</reference>
<feature type="chain" id="PRO_5044764897" evidence="1">
    <location>
        <begin position="27"/>
        <end position="417"/>
    </location>
</feature>
<sequence>MTRTTKIACRAAAAIALLMVASGCTIDGKPVAHKPDPAALDTGRYGVEPLEPPAGTESTGRVLESARMTEVMLDPAAVDPALIHAPDAISIAPIPTPARASMLLTDRVRPVLERHGMVAGCMVGGSDVEPGPHGVEVGKGRVLVALVLRFPDAAAAQRAAAEIDSVDAAVSTENVAAAIPDYPAAHAHWRPAVPSMAATVAHDDYVISLLMGHTSPDLGALTGLARKAFDAQIPLLHGFAATPVDRFSALPLDPDRMIRLQVPDAPNRWTYPGVVSLGNHRAAGWNTSPVGVGVSLGPRATAIYLGPSDNSAGKRPDAAATNGFNQLLRYPDAVSAHQRFEQARAKTAADSTLRPIDPPAGASDISCFQNLDPDPVGMSTFMCRMQYGRYTAIVLARDATGVRQRAAAQYGLLVNGG</sequence>
<evidence type="ECO:0000259" key="2">
    <source>
        <dbReference type="Pfam" id="PF24088"/>
    </source>
</evidence>
<evidence type="ECO:0000259" key="3">
    <source>
        <dbReference type="Pfam" id="PF24092"/>
    </source>
</evidence>
<dbReference type="EMBL" id="BBYQ01000116">
    <property type="protein sequence ID" value="GAP31496.1"/>
    <property type="molecule type" value="Genomic_DNA"/>
</dbReference>
<accession>A0ABC9Z276</accession>
<evidence type="ECO:0000313" key="4">
    <source>
        <dbReference type="EMBL" id="GAP31496.1"/>
    </source>
</evidence>
<evidence type="ECO:0000313" key="5">
    <source>
        <dbReference type="Proteomes" id="UP000037179"/>
    </source>
</evidence>
<evidence type="ECO:0000256" key="1">
    <source>
        <dbReference type="SAM" id="SignalP"/>
    </source>
</evidence>
<dbReference type="PROSITE" id="PS51257">
    <property type="entry name" value="PROKAR_LIPOPROTEIN"/>
    <property type="match status" value="1"/>
</dbReference>
<keyword evidence="1" id="KW-0732">Signal</keyword>
<dbReference type="RefSeq" id="WP_036550510.1">
    <property type="nucleotide sequence ID" value="NZ_AP028459.1"/>
</dbReference>
<organism evidence="4 5">
    <name type="scientific">Nocardia seriolae</name>
    <dbReference type="NCBI Taxonomy" id="37332"/>
    <lineage>
        <taxon>Bacteria</taxon>
        <taxon>Bacillati</taxon>
        <taxon>Actinomycetota</taxon>
        <taxon>Actinomycetes</taxon>
        <taxon>Mycobacteriales</taxon>
        <taxon>Nocardiaceae</taxon>
        <taxon>Nocardia</taxon>
    </lineage>
</organism>
<dbReference type="Pfam" id="PF24092">
    <property type="entry name" value="DUF7373_C"/>
    <property type="match status" value="1"/>
</dbReference>
<protein>
    <submittedName>
        <fullName evidence="4">Uncharacterized protein</fullName>
    </submittedName>
</protein>
<reference evidence="5" key="1">
    <citation type="submission" date="2015-07" db="EMBL/GenBank/DDBJ databases">
        <title>Nocardia seriolae U-1 whole genome shotgun sequence.</title>
        <authorList>
            <person name="Imajoh M."/>
            <person name="Fukumoto Y."/>
            <person name="Sukeda M."/>
            <person name="Yamane J."/>
            <person name="Yamasaki K."/>
            <person name="Shimizu M."/>
            <person name="Ohnishi K."/>
            <person name="Oshima S."/>
        </authorList>
    </citation>
    <scope>NUCLEOTIDE SEQUENCE [LARGE SCALE GENOMIC DNA]</scope>
    <source>
        <strain evidence="5">U-1</strain>
    </source>
</reference>
<gene>
    <name evidence="4" type="ORF">NSK11_contig00116-0023</name>
</gene>
<feature type="domain" description="DUF7373" evidence="2">
    <location>
        <begin position="52"/>
        <end position="252"/>
    </location>
</feature>
<proteinExistence type="predicted"/>
<dbReference type="InterPro" id="IPR056463">
    <property type="entry name" value="DUF7373_C"/>
</dbReference>
<feature type="signal peptide" evidence="1">
    <location>
        <begin position="1"/>
        <end position="26"/>
    </location>
</feature>
<dbReference type="Proteomes" id="UP000037179">
    <property type="component" value="Unassembled WGS sequence"/>
</dbReference>
<dbReference type="AlphaFoldDB" id="A0ABC9Z276"/>
<comment type="caution">
    <text evidence="4">The sequence shown here is derived from an EMBL/GenBank/DDBJ whole genome shotgun (WGS) entry which is preliminary data.</text>
</comment>
<feature type="domain" description="DUF7373" evidence="3">
    <location>
        <begin position="317"/>
        <end position="415"/>
    </location>
</feature>
<dbReference type="InterPro" id="IPR055797">
    <property type="entry name" value="DUF7373"/>
</dbReference>
<keyword evidence="5" id="KW-1185">Reference proteome</keyword>
<name>A0ABC9Z276_9NOCA</name>
<dbReference type="Pfam" id="PF24088">
    <property type="entry name" value="DUF7373"/>
    <property type="match status" value="1"/>
</dbReference>